<protein>
    <submittedName>
        <fullName evidence="2">Extensin family protein</fullName>
    </submittedName>
</protein>
<organism evidence="2 3">
    <name type="scientific">Aquincola agrisoli</name>
    <dbReference type="NCBI Taxonomy" id="3119538"/>
    <lineage>
        <taxon>Bacteria</taxon>
        <taxon>Pseudomonadati</taxon>
        <taxon>Pseudomonadota</taxon>
        <taxon>Betaproteobacteria</taxon>
        <taxon>Burkholderiales</taxon>
        <taxon>Sphaerotilaceae</taxon>
        <taxon>Aquincola</taxon>
    </lineage>
</organism>
<dbReference type="RefSeq" id="WP_332287529.1">
    <property type="nucleotide sequence ID" value="NZ_JAZIBG010000008.1"/>
</dbReference>
<keyword evidence="3" id="KW-1185">Reference proteome</keyword>
<comment type="caution">
    <text evidence="2">The sequence shown here is derived from an EMBL/GenBank/DDBJ whole genome shotgun (WGS) entry which is preliminary data.</text>
</comment>
<dbReference type="Proteomes" id="UP001336250">
    <property type="component" value="Unassembled WGS sequence"/>
</dbReference>
<name>A0AAW9QBT0_9BURK</name>
<evidence type="ECO:0000313" key="2">
    <source>
        <dbReference type="EMBL" id="MEF7612635.1"/>
    </source>
</evidence>
<evidence type="ECO:0000313" key="3">
    <source>
        <dbReference type="Proteomes" id="UP001336250"/>
    </source>
</evidence>
<dbReference type="Pfam" id="PF06904">
    <property type="entry name" value="Extensin-like_C"/>
    <property type="match status" value="1"/>
</dbReference>
<feature type="domain" description="Extensin-like C-terminal" evidence="1">
    <location>
        <begin position="58"/>
        <end position="229"/>
    </location>
</feature>
<evidence type="ECO:0000259" key="1">
    <source>
        <dbReference type="Pfam" id="PF06904"/>
    </source>
</evidence>
<gene>
    <name evidence="2" type="ORF">V4F39_01850</name>
</gene>
<dbReference type="InterPro" id="IPR009683">
    <property type="entry name" value="Extensin-like_C"/>
</dbReference>
<proteinExistence type="predicted"/>
<sequence length="229" mass="25248">MKVLAWLLLAGGLAAWAAHGRLWTLPDRHNPWAPLAFDEAPGWLTRYKLGRLQAQPEACRALLGTTPLEAQPLPDRDTADGCGFRDAVRIRRTAVEVGEPFSLTCPAAVSLALWERHVVQPQALALLGTPVRRLEHFGSYACRNVYGREAGRRSEHATANALDVAGFVLQGGRRITVARDWQGDAPEARFLRSVHAGACLFFDGVLGPAYNRAHADHFHLDRGAYRLCR</sequence>
<dbReference type="AlphaFoldDB" id="A0AAW9QBT0"/>
<accession>A0AAW9QBT0</accession>
<dbReference type="EMBL" id="JAZIBG010000008">
    <property type="protein sequence ID" value="MEF7612635.1"/>
    <property type="molecule type" value="Genomic_DNA"/>
</dbReference>
<reference evidence="2 3" key="1">
    <citation type="submission" date="2024-02" db="EMBL/GenBank/DDBJ databases">
        <title>Genome sequence of Aquincola sp. MAHUQ-54.</title>
        <authorList>
            <person name="Huq M.A."/>
        </authorList>
    </citation>
    <scope>NUCLEOTIDE SEQUENCE [LARGE SCALE GENOMIC DNA]</scope>
    <source>
        <strain evidence="2 3">MAHUQ-54</strain>
    </source>
</reference>